<dbReference type="Proteomes" id="UP000036449">
    <property type="component" value="Unassembled WGS sequence"/>
</dbReference>
<comment type="caution">
    <text evidence="2">The sequence shown here is derived from an EMBL/GenBank/DDBJ whole genome shotgun (WGS) entry which is preliminary data.</text>
</comment>
<accession>A0A0J6TEE4</accession>
<proteinExistence type="predicted"/>
<sequence length="68" mass="7454">MMPFTKLTGMFHPRTARMPSDVVRPQEAYRAAVTVEDGYRYRAIGSALAFLIAAAASLLVTGLLRIVL</sequence>
<keyword evidence="1" id="KW-0812">Transmembrane</keyword>
<keyword evidence="1" id="KW-0472">Membrane</keyword>
<name>A0A0J6TEE4_9HYPH</name>
<protein>
    <submittedName>
        <fullName evidence="2">Uncharacterized protein</fullName>
    </submittedName>
</protein>
<gene>
    <name evidence="2" type="ORF">VQ03_05415</name>
</gene>
<evidence type="ECO:0000313" key="3">
    <source>
        <dbReference type="Proteomes" id="UP000036449"/>
    </source>
</evidence>
<dbReference type="AlphaFoldDB" id="A0A0J6TEE4"/>
<reference evidence="2 3" key="1">
    <citation type="submission" date="2015-03" db="EMBL/GenBank/DDBJ databases">
        <title>Genome sequencing of Methylobacterium tarhaniae DSM 25844.</title>
        <authorList>
            <person name="Chaudhry V."/>
            <person name="Patil P.B."/>
        </authorList>
    </citation>
    <scope>NUCLEOTIDE SEQUENCE [LARGE SCALE GENOMIC DNA]</scope>
    <source>
        <strain evidence="2 3">DSM 25844</strain>
    </source>
</reference>
<evidence type="ECO:0000256" key="1">
    <source>
        <dbReference type="SAM" id="Phobius"/>
    </source>
</evidence>
<dbReference type="EMBL" id="LABZ01000028">
    <property type="protein sequence ID" value="KMO44018.1"/>
    <property type="molecule type" value="Genomic_DNA"/>
</dbReference>
<evidence type="ECO:0000313" key="2">
    <source>
        <dbReference type="EMBL" id="KMO44018.1"/>
    </source>
</evidence>
<organism evidence="2 3">
    <name type="scientific">Methylobacterium tarhaniae</name>
    <dbReference type="NCBI Taxonomy" id="1187852"/>
    <lineage>
        <taxon>Bacteria</taxon>
        <taxon>Pseudomonadati</taxon>
        <taxon>Pseudomonadota</taxon>
        <taxon>Alphaproteobacteria</taxon>
        <taxon>Hyphomicrobiales</taxon>
        <taxon>Methylobacteriaceae</taxon>
        <taxon>Methylobacterium</taxon>
    </lineage>
</organism>
<feature type="transmembrane region" description="Helical" evidence="1">
    <location>
        <begin position="43"/>
        <end position="67"/>
    </location>
</feature>
<keyword evidence="1" id="KW-1133">Transmembrane helix</keyword>
<keyword evidence="3" id="KW-1185">Reference proteome</keyword>
<dbReference type="PATRIC" id="fig|1187852.3.peg.4074"/>